<dbReference type="EMBL" id="BGZK01000551">
    <property type="protein sequence ID" value="GBP49730.1"/>
    <property type="molecule type" value="Genomic_DNA"/>
</dbReference>
<dbReference type="AlphaFoldDB" id="A0A4C1WFW9"/>
<keyword evidence="2" id="KW-1185">Reference proteome</keyword>
<comment type="caution">
    <text evidence="1">The sequence shown here is derived from an EMBL/GenBank/DDBJ whole genome shotgun (WGS) entry which is preliminary data.</text>
</comment>
<reference evidence="1 2" key="1">
    <citation type="journal article" date="2019" name="Commun. Biol.">
        <title>The bagworm genome reveals a unique fibroin gene that provides high tensile strength.</title>
        <authorList>
            <person name="Kono N."/>
            <person name="Nakamura H."/>
            <person name="Ohtoshi R."/>
            <person name="Tomita M."/>
            <person name="Numata K."/>
            <person name="Arakawa K."/>
        </authorList>
    </citation>
    <scope>NUCLEOTIDE SEQUENCE [LARGE SCALE GENOMIC DNA]</scope>
</reference>
<evidence type="ECO:0000313" key="2">
    <source>
        <dbReference type="Proteomes" id="UP000299102"/>
    </source>
</evidence>
<organism evidence="1 2">
    <name type="scientific">Eumeta variegata</name>
    <name type="common">Bagworm moth</name>
    <name type="synonym">Eumeta japonica</name>
    <dbReference type="NCBI Taxonomy" id="151549"/>
    <lineage>
        <taxon>Eukaryota</taxon>
        <taxon>Metazoa</taxon>
        <taxon>Ecdysozoa</taxon>
        <taxon>Arthropoda</taxon>
        <taxon>Hexapoda</taxon>
        <taxon>Insecta</taxon>
        <taxon>Pterygota</taxon>
        <taxon>Neoptera</taxon>
        <taxon>Endopterygota</taxon>
        <taxon>Lepidoptera</taxon>
        <taxon>Glossata</taxon>
        <taxon>Ditrysia</taxon>
        <taxon>Tineoidea</taxon>
        <taxon>Psychidae</taxon>
        <taxon>Oiketicinae</taxon>
        <taxon>Eumeta</taxon>
    </lineage>
</organism>
<protein>
    <submittedName>
        <fullName evidence="1">Uncharacterized protein</fullName>
    </submittedName>
</protein>
<name>A0A4C1WFW9_EUMVA</name>
<sequence length="145" mass="16148">MFFHLSVCGITFVGTRVPNHKRPLYGAGPHPYNMRFFVGERLDVGNETVIVTGRRNMNLLLQYKEITTITQTGPNCMILCEEQKTECSNAFTPFGVRRGAFLSPNLAETTRPAILSRALSEPEVQVYLRCRVCPIDATAAIVLNG</sequence>
<accession>A0A4C1WFW9</accession>
<dbReference type="Proteomes" id="UP000299102">
    <property type="component" value="Unassembled WGS sequence"/>
</dbReference>
<proteinExistence type="predicted"/>
<evidence type="ECO:0000313" key="1">
    <source>
        <dbReference type="EMBL" id="GBP49730.1"/>
    </source>
</evidence>
<gene>
    <name evidence="1" type="ORF">EVAR_33484_1</name>
</gene>